<accession>A0ABR2ZA03</accession>
<dbReference type="Proteomes" id="UP001437256">
    <property type="component" value="Unassembled WGS sequence"/>
</dbReference>
<protein>
    <recommendedName>
        <fullName evidence="5">F-box domain-containing protein</fullName>
    </recommendedName>
</protein>
<reference evidence="2 4" key="1">
    <citation type="submission" date="2024-05" db="EMBL/GenBank/DDBJ databases">
        <title>A draft genome resource for the thread blight pathogen Marasmius tenuissimus strain MS-2.</title>
        <authorList>
            <person name="Yulfo-Soto G.E."/>
            <person name="Baruah I.K."/>
            <person name="Amoako-Attah I."/>
            <person name="Bukari Y."/>
            <person name="Meinhardt L.W."/>
            <person name="Bailey B.A."/>
            <person name="Cohen S.P."/>
        </authorList>
    </citation>
    <scope>NUCLEOTIDE SEQUENCE [LARGE SCALE GENOMIC DNA]</scope>
    <source>
        <strain evidence="2 4">MS-2</strain>
    </source>
</reference>
<comment type="caution">
    <text evidence="2">The sequence shown here is derived from an EMBL/GenBank/DDBJ whole genome shotgun (WGS) entry which is preliminary data.</text>
</comment>
<evidence type="ECO:0000256" key="1">
    <source>
        <dbReference type="SAM" id="MobiDB-lite"/>
    </source>
</evidence>
<sequence length="511" mass="57762">MDVVRLTDIEDDEKGPPSNEIGKTTATTVRFSARSIGSHIHTAVTPPIDQFLPDDLLALIFRTCVDTDIKDCQPNRSAERKVTYPGKLSPWVLAQVCRRWRYLTLELSQLWNVVDVNSTDGNESPSSPLGELVFLQLKRAKDQPLSVRYNAGGLSKGLRSVHDLSVLVTLLSRSSQWSTATISIHTSGLLRLSSQYIGSFNLLTALHLHLLSENLSEGQLGSIVKVFRSAPKLRSLTTTGFVIILHHVALDLPFERIVDFTSKDYDTTPVLLSYHGHYHFLQKLPNLETCMIDTPYSFNAHDLPPSVVPRFTLAHLHTLVLRNFLRGSSHIDVVLNWLTLPVLRILRFPSGFESSAALIELLERSECSLEELHLKFGHVHEGALFRLFDAPCMQNLRVLSIGGYRWGHGRTVDNDIFRPLTLVKPPSAVYRLPKLRALELCDSDAWTIASMLDMLESRWDTGNVFPGTVEKLWRLTIRNSGMKVSLNQEEKRRIEKLRDGGTFFEWNENPR</sequence>
<feature type="region of interest" description="Disordered" evidence="1">
    <location>
        <begin position="1"/>
        <end position="23"/>
    </location>
</feature>
<organism evidence="2 4">
    <name type="scientific">Marasmius tenuissimus</name>
    <dbReference type="NCBI Taxonomy" id="585030"/>
    <lineage>
        <taxon>Eukaryota</taxon>
        <taxon>Fungi</taxon>
        <taxon>Dikarya</taxon>
        <taxon>Basidiomycota</taxon>
        <taxon>Agaricomycotina</taxon>
        <taxon>Agaricomycetes</taxon>
        <taxon>Agaricomycetidae</taxon>
        <taxon>Agaricales</taxon>
        <taxon>Marasmiineae</taxon>
        <taxon>Marasmiaceae</taxon>
        <taxon>Marasmius</taxon>
    </lineage>
</organism>
<dbReference type="InterPro" id="IPR032675">
    <property type="entry name" value="LRR_dom_sf"/>
</dbReference>
<evidence type="ECO:0000313" key="3">
    <source>
        <dbReference type="EMBL" id="KAL0058509.1"/>
    </source>
</evidence>
<evidence type="ECO:0008006" key="5">
    <source>
        <dbReference type="Google" id="ProtNLM"/>
    </source>
</evidence>
<proteinExistence type="predicted"/>
<dbReference type="EMBL" id="JBBXMP010000305">
    <property type="protein sequence ID" value="KAL0058509.1"/>
    <property type="molecule type" value="Genomic_DNA"/>
</dbReference>
<dbReference type="Gene3D" id="3.80.10.10">
    <property type="entry name" value="Ribonuclease Inhibitor"/>
    <property type="match status" value="1"/>
</dbReference>
<dbReference type="SUPFAM" id="SSF52047">
    <property type="entry name" value="RNI-like"/>
    <property type="match status" value="1"/>
</dbReference>
<keyword evidence="4" id="KW-1185">Reference proteome</keyword>
<name>A0ABR2ZA03_9AGAR</name>
<evidence type="ECO:0000313" key="2">
    <source>
        <dbReference type="EMBL" id="KAL0058506.1"/>
    </source>
</evidence>
<dbReference type="EMBL" id="JBBXMP010000305">
    <property type="protein sequence ID" value="KAL0058506.1"/>
    <property type="molecule type" value="Genomic_DNA"/>
</dbReference>
<gene>
    <name evidence="2" type="ORF">AAF712_014800</name>
    <name evidence="3" type="ORF">AAF712_014803</name>
</gene>
<evidence type="ECO:0000313" key="4">
    <source>
        <dbReference type="Proteomes" id="UP001437256"/>
    </source>
</evidence>